<keyword evidence="2" id="KW-0472">Membrane</keyword>
<keyword evidence="2" id="KW-0812">Transmembrane</keyword>
<proteinExistence type="predicted"/>
<organism evidence="3 4">
    <name type="scientific">Purpureocillium lilacinum</name>
    <name type="common">Paecilomyces lilacinus</name>
    <dbReference type="NCBI Taxonomy" id="33203"/>
    <lineage>
        <taxon>Eukaryota</taxon>
        <taxon>Fungi</taxon>
        <taxon>Dikarya</taxon>
        <taxon>Ascomycota</taxon>
        <taxon>Pezizomycotina</taxon>
        <taxon>Sordariomycetes</taxon>
        <taxon>Hypocreomycetidae</taxon>
        <taxon>Hypocreales</taxon>
        <taxon>Ophiocordycipitaceae</taxon>
        <taxon>Purpureocillium</taxon>
    </lineage>
</organism>
<evidence type="ECO:0000313" key="4">
    <source>
        <dbReference type="Proteomes" id="UP000078240"/>
    </source>
</evidence>
<feature type="region of interest" description="Disordered" evidence="1">
    <location>
        <begin position="527"/>
        <end position="548"/>
    </location>
</feature>
<dbReference type="GO" id="GO:0006487">
    <property type="term" value="P:protein N-linked glycosylation"/>
    <property type="evidence" value="ECO:0007669"/>
    <property type="project" value="TreeGrafter"/>
</dbReference>
<dbReference type="EMBL" id="LSBH01000003">
    <property type="protein sequence ID" value="OAQ81868.1"/>
    <property type="molecule type" value="Genomic_DNA"/>
</dbReference>
<feature type="transmembrane region" description="Helical" evidence="2">
    <location>
        <begin position="89"/>
        <end position="105"/>
    </location>
</feature>
<gene>
    <name evidence="3" type="ORF">VFPBJ_04452</name>
</gene>
<protein>
    <submittedName>
        <fullName evidence="3">Uncharacterized protein</fullName>
    </submittedName>
</protein>
<dbReference type="Proteomes" id="UP000078240">
    <property type="component" value="Unassembled WGS sequence"/>
</dbReference>
<dbReference type="AlphaFoldDB" id="A0A179GWK7"/>
<dbReference type="GO" id="GO:0046921">
    <property type="term" value="F:alpha-(1-&gt;6)-fucosyltransferase activity"/>
    <property type="evidence" value="ECO:0007669"/>
    <property type="project" value="TreeGrafter"/>
</dbReference>
<evidence type="ECO:0000313" key="3">
    <source>
        <dbReference type="EMBL" id="OAQ81868.1"/>
    </source>
</evidence>
<evidence type="ECO:0000256" key="2">
    <source>
        <dbReference type="SAM" id="Phobius"/>
    </source>
</evidence>
<keyword evidence="2" id="KW-1133">Transmembrane helix</keyword>
<dbReference type="PANTHER" id="PTHR13132:SF29">
    <property type="entry name" value="ALPHA-(1,6)-FUCOSYLTRANSFERASE"/>
    <property type="match status" value="1"/>
</dbReference>
<sequence length="766" mass="85382">MAPRLDLTHSTHHKVMVAPPRINLRRAASYNNSQERGSAPLSATTSRFNFNHLLFSPPPSPSLPALVPRPKRSPSQIFKTRPRRALRNLLYFITIVSALYVFVFACRHRDAIPAVLPHFRGEEFEMVGQDVLPDFPTPIVVTDNKKRSKWTVAIPHSYEFPLSIREYSGMSGRCREVSSHARELSHKSPLTDDMFLTYDKPDDYFVDVEEAEKNGLLPSASKGSPPKRSGHFVGLDWEAMAGKPVCEKSLTYVMESPDAGLGRSMMALWTLYALAKEQGRAFFVDDSRWAYGAYTDLFQAPPLPDCRPPPRHHMLPCPVQARHLVVSSVTSKDVYPALMAKHRRNTGAHSTQHDLLELARTGYKALFVLNKGDQEYVDKRIKELEAKAKSGDTSSQDAPIIGLHIRRGDTHPLEYQYRDTYIPAEVFIGHAHRLAESHYNGSKAEGAQHRSVTVIASDDPMVSKEADFSDAFLAQKRIRLATKEEAKGQEDTNPHVLHRFKEEAQGWEGGFFAPMFWNLGAERKNNAAATAAPGEDGDGSRQAEPPSEQTLKLRSFIGRAYVMDLAVLAGASDKVVCAVSATGCKLLGVMLGWERGMERGAWMKPMYLLTLLLTCIHATSATITTTTTTTSIITQPTTNATTDLIKRENYEIVCHTGTQMCWGAAIPQNVFGWVEDRYRKLDNKTVYKSGQHIICVRWLFGPAGFCLFWEQIDKDASGVERTGALVKKLLVHLLACEDKRCGVVRGGGNRLKIDYVGNTRGCHGIC</sequence>
<name>A0A179GWK7_PURLI</name>
<reference evidence="3 4" key="1">
    <citation type="submission" date="2016-01" db="EMBL/GenBank/DDBJ databases">
        <title>Biosynthesis of antibiotic leucinostatins and their inhibition on Phytophthora in bio-control Purpureocillium lilacinum.</title>
        <authorList>
            <person name="Wang G."/>
            <person name="Liu Z."/>
            <person name="Lin R."/>
            <person name="Li E."/>
            <person name="Mao Z."/>
            <person name="Ling J."/>
            <person name="Yin W."/>
            <person name="Xie B."/>
        </authorList>
    </citation>
    <scope>NUCLEOTIDE SEQUENCE [LARGE SCALE GENOMIC DNA]</scope>
    <source>
        <strain evidence="3">PLBJ-1</strain>
    </source>
</reference>
<dbReference type="PANTHER" id="PTHR13132">
    <property type="entry name" value="ALPHA- 1,6 -FUCOSYLTRANSFERASE"/>
    <property type="match status" value="1"/>
</dbReference>
<evidence type="ECO:0000256" key="1">
    <source>
        <dbReference type="SAM" id="MobiDB-lite"/>
    </source>
</evidence>
<accession>A0A179GWK7</accession>
<comment type="caution">
    <text evidence="3">The sequence shown here is derived from an EMBL/GenBank/DDBJ whole genome shotgun (WGS) entry which is preliminary data.</text>
</comment>